<accession>A0AAW1RLR1</accession>
<organism evidence="2 3">
    <name type="scientific">Apatococcus lobatus</name>
    <dbReference type="NCBI Taxonomy" id="904363"/>
    <lineage>
        <taxon>Eukaryota</taxon>
        <taxon>Viridiplantae</taxon>
        <taxon>Chlorophyta</taxon>
        <taxon>core chlorophytes</taxon>
        <taxon>Trebouxiophyceae</taxon>
        <taxon>Chlorellales</taxon>
        <taxon>Chlorellaceae</taxon>
        <taxon>Apatococcus</taxon>
    </lineage>
</organism>
<evidence type="ECO:0000256" key="1">
    <source>
        <dbReference type="ARBA" id="ARBA00004430"/>
    </source>
</evidence>
<gene>
    <name evidence="2" type="ORF">WJX74_006047</name>
</gene>
<dbReference type="EMBL" id="JALJOS010000009">
    <property type="protein sequence ID" value="KAK9834623.1"/>
    <property type="molecule type" value="Genomic_DNA"/>
</dbReference>
<proteinExistence type="predicted"/>
<evidence type="ECO:0000313" key="2">
    <source>
        <dbReference type="EMBL" id="KAK9834623.1"/>
    </source>
</evidence>
<dbReference type="GO" id="GO:0005930">
    <property type="term" value="C:axoneme"/>
    <property type="evidence" value="ECO:0007669"/>
    <property type="project" value="UniProtKB-SubCell"/>
</dbReference>
<evidence type="ECO:0000313" key="3">
    <source>
        <dbReference type="Proteomes" id="UP001438707"/>
    </source>
</evidence>
<dbReference type="Proteomes" id="UP001438707">
    <property type="component" value="Unassembled WGS sequence"/>
</dbReference>
<dbReference type="Gene3D" id="3.80.10.10">
    <property type="entry name" value="Ribonuclease Inhibitor"/>
    <property type="match status" value="1"/>
</dbReference>
<name>A0AAW1RLR1_9CHLO</name>
<dbReference type="SUPFAM" id="SSF52058">
    <property type="entry name" value="L domain-like"/>
    <property type="match status" value="1"/>
</dbReference>
<comment type="caution">
    <text evidence="2">The sequence shown here is derived from an EMBL/GenBank/DDBJ whole genome shotgun (WGS) entry which is preliminary data.</text>
</comment>
<evidence type="ECO:0008006" key="4">
    <source>
        <dbReference type="Google" id="ProtNLM"/>
    </source>
</evidence>
<protein>
    <recommendedName>
        <fullName evidence="4">Leucine-rich repeat-containing N-terminal plant-type domain-containing protein</fullName>
    </recommendedName>
</protein>
<sequence length="181" mass="19704">MGLARTQDTSQLKTLLEYPAWDHQDTTAALQAIYQDTGGSSSWSSLYSAREPNFVLMPDAAFVRRLHSLAFAELAPGIVNASLLELEEAVTNSLCESSPWFTPEVSYCAWQGINCCMFSRLGACSAGLASIQVLKLIGNNMTGSLPASMFESLTDLEELYIINQMGAGIILLTPCQLQLKQ</sequence>
<keyword evidence="3" id="KW-1185">Reference proteome</keyword>
<comment type="subcellular location">
    <subcellularLocation>
        <location evidence="1">Cytoplasm</location>
        <location evidence="1">Cytoskeleton</location>
        <location evidence="1">Cilium axoneme</location>
    </subcellularLocation>
</comment>
<reference evidence="2 3" key="1">
    <citation type="journal article" date="2024" name="Nat. Commun.">
        <title>Phylogenomics reveals the evolutionary origins of lichenization in chlorophyte algae.</title>
        <authorList>
            <person name="Puginier C."/>
            <person name="Libourel C."/>
            <person name="Otte J."/>
            <person name="Skaloud P."/>
            <person name="Haon M."/>
            <person name="Grisel S."/>
            <person name="Petersen M."/>
            <person name="Berrin J.G."/>
            <person name="Delaux P.M."/>
            <person name="Dal Grande F."/>
            <person name="Keller J."/>
        </authorList>
    </citation>
    <scope>NUCLEOTIDE SEQUENCE [LARGE SCALE GENOMIC DNA]</scope>
    <source>
        <strain evidence="2 3">SAG 2145</strain>
    </source>
</reference>
<dbReference type="InterPro" id="IPR032675">
    <property type="entry name" value="LRR_dom_sf"/>
</dbReference>
<dbReference type="AlphaFoldDB" id="A0AAW1RLR1"/>